<dbReference type="InterPro" id="IPR003481">
    <property type="entry name" value="FliD_N"/>
</dbReference>
<feature type="domain" description="Flagellar hook-associated protein 2 C-terminal" evidence="7">
    <location>
        <begin position="247"/>
        <end position="505"/>
    </location>
</feature>
<dbReference type="GO" id="GO:0005576">
    <property type="term" value="C:extracellular region"/>
    <property type="evidence" value="ECO:0007669"/>
    <property type="project" value="UniProtKB-SubCell"/>
</dbReference>
<evidence type="ECO:0000313" key="9">
    <source>
        <dbReference type="EMBL" id="NRT91403.1"/>
    </source>
</evidence>
<feature type="coiled-coil region" evidence="5">
    <location>
        <begin position="462"/>
        <end position="507"/>
    </location>
</feature>
<evidence type="ECO:0000259" key="7">
    <source>
        <dbReference type="Pfam" id="PF07195"/>
    </source>
</evidence>
<evidence type="ECO:0000313" key="10">
    <source>
        <dbReference type="Proteomes" id="UP001194098"/>
    </source>
</evidence>
<dbReference type="EMBL" id="JABAGV010000016">
    <property type="protein sequence ID" value="MBC2474713.1"/>
    <property type="molecule type" value="Genomic_DNA"/>
</dbReference>
<dbReference type="AlphaFoldDB" id="A0AAW3W8B0"/>
<comment type="subunit">
    <text evidence="2 5">Homopentamer.</text>
</comment>
<comment type="subcellular location">
    <subcellularLocation>
        <location evidence="5">Secreted</location>
    </subcellularLocation>
    <subcellularLocation>
        <location evidence="5">Bacterial flagellum</location>
    </subcellularLocation>
</comment>
<keyword evidence="8" id="KW-0969">Cilium</keyword>
<evidence type="ECO:0000256" key="1">
    <source>
        <dbReference type="ARBA" id="ARBA00009764"/>
    </source>
</evidence>
<gene>
    <name evidence="8" type="primary">fliD</name>
    <name evidence="9" type="ORF">B0H41_005082</name>
    <name evidence="8" type="ORF">HGI39_08355</name>
</gene>
<reference evidence="8" key="3">
    <citation type="journal article" date="2022" name="Nat. Biotechnol.">
        <title>Carbon-negative production of acetone and isopropanol by gas fermentation at industrial pilot scale.</title>
        <authorList>
            <person name="Liew F.E."/>
            <person name="Nogle R."/>
            <person name="Abdalla T."/>
            <person name="Rasor B.J."/>
            <person name="Canter C."/>
            <person name="Jensen R.O."/>
            <person name="Wang L."/>
            <person name="Strutz J."/>
            <person name="Chirania P."/>
            <person name="De Tissera S."/>
            <person name="Mueller A.P."/>
            <person name="Ruan Z."/>
            <person name="Gao A."/>
            <person name="Tran L."/>
            <person name="Engle N.L."/>
            <person name="Bromley J.C."/>
            <person name="Daniell J."/>
            <person name="Conrado R."/>
            <person name="Tschaplinski T.J."/>
            <person name="Giannone R.J."/>
            <person name="Hettich R.L."/>
            <person name="Karim A.S."/>
            <person name="Simpson S.D."/>
            <person name="Brown S.D."/>
            <person name="Leang C."/>
            <person name="Jewett M.C."/>
            <person name="Kopke M."/>
        </authorList>
    </citation>
    <scope>NUCLEOTIDE SEQUENCE</scope>
    <source>
        <strain evidence="8">DJ015</strain>
        <strain evidence="9">DJ080</strain>
    </source>
</reference>
<dbReference type="InterPro" id="IPR010809">
    <property type="entry name" value="FliD_C"/>
</dbReference>
<feature type="domain" description="Flagellar hook-associated protein 2 N-terminal" evidence="6">
    <location>
        <begin position="17"/>
        <end position="116"/>
    </location>
</feature>
<keyword evidence="8" id="KW-0282">Flagellum</keyword>
<keyword evidence="5" id="KW-0964">Secreted</keyword>
<evidence type="ECO:0000256" key="5">
    <source>
        <dbReference type="RuleBase" id="RU362066"/>
    </source>
</evidence>
<reference evidence="9" key="2">
    <citation type="submission" date="2020-05" db="EMBL/GenBank/DDBJ databases">
        <authorList>
            <person name="Brown S."/>
            <person name="Huntemann M."/>
            <person name="Clum A."/>
            <person name="Spunde A."/>
            <person name="Palaniappan K."/>
            <person name="Ritter S."/>
            <person name="Mikhailova N."/>
            <person name="Chen I.-M."/>
            <person name="Stamatis D."/>
            <person name="Reddy T."/>
            <person name="O'Malley R."/>
            <person name="Daum C."/>
            <person name="Shapiro N."/>
            <person name="Ivanova N."/>
            <person name="Kyrpides N."/>
            <person name="Woyke T."/>
        </authorList>
    </citation>
    <scope>NUCLEOTIDE SEQUENCE</scope>
    <source>
        <strain evidence="9">DJ080</strain>
    </source>
</reference>
<proteinExistence type="inferred from homology"/>
<keyword evidence="4 5" id="KW-0975">Bacterial flagellum</keyword>
<sequence length="518" mass="56035">MSNTTSTNRITGLTGLLDTDSLVTASMKPYKLKVDTAKQKEQILEWKQQQYRAIMKSSNDFYTKYLTSTGSSSLITPSAFNAVKFTSSDSSVVTATTGSGASVDNYSISVTQLASKASTTIKTTDLSSSSKITFTMGAATPIEINTTYLDTTTGTTKTKTNSQIVSELNAAFTANSIKATAKNSDFSQGIILESTDMGSDVSFQADIAKTDGSTISTGNVAGKNLIATITNSKNQQYEILDTDKFTSNSKTIDGVTFNFTGVTKNSSGTDVPAKLTGSIDVTDLKNKIVSFINDYNSLLSSINTKIYETRDKSYTPLTDDQKKEMSDDEIKKWETKAQTGLLRRDSNLQDLAASMKDAMSGIFGSGLISSSGLTLESIGIQPVKDYTDKNGLYTIDEEKLTQALSNNLDGVKELFIKNASSTDLSNAGIVPKLGDVLYTKVKKSNSVFNNLAGDDSGVSSLTNDLTKQITEMKQKISDMEDDLTDRENRLYSKYAKLESSLSELQSQQNSFSSYFSSN</sequence>
<dbReference type="Proteomes" id="UP001194098">
    <property type="component" value="Unassembled WGS sequence"/>
</dbReference>
<keyword evidence="8" id="KW-0966">Cell projection</keyword>
<organism evidence="8 10">
    <name type="scientific">Clostridium beijerinckii</name>
    <name type="common">Clostridium MP</name>
    <dbReference type="NCBI Taxonomy" id="1520"/>
    <lineage>
        <taxon>Bacteria</taxon>
        <taxon>Bacillati</taxon>
        <taxon>Bacillota</taxon>
        <taxon>Clostridia</taxon>
        <taxon>Eubacteriales</taxon>
        <taxon>Clostridiaceae</taxon>
        <taxon>Clostridium</taxon>
    </lineage>
</organism>
<dbReference type="Pfam" id="PF02465">
    <property type="entry name" value="FliD_N"/>
    <property type="match status" value="1"/>
</dbReference>
<dbReference type="GO" id="GO:0071973">
    <property type="term" value="P:bacterial-type flagellum-dependent cell motility"/>
    <property type="evidence" value="ECO:0007669"/>
    <property type="project" value="TreeGrafter"/>
</dbReference>
<dbReference type="EMBL" id="JABSWW010000001">
    <property type="protein sequence ID" value="NRT91403.1"/>
    <property type="molecule type" value="Genomic_DNA"/>
</dbReference>
<comment type="similarity">
    <text evidence="1 5">Belongs to the FliD family.</text>
</comment>
<keyword evidence="3 5" id="KW-0175">Coiled coil</keyword>
<protein>
    <recommendedName>
        <fullName evidence="5">Flagellar hook-associated protein 2</fullName>
        <shortName evidence="5">HAP2</shortName>
    </recommendedName>
    <alternativeName>
        <fullName evidence="5">Flagellar cap protein</fullName>
    </alternativeName>
</protein>
<dbReference type="InterPro" id="IPR040026">
    <property type="entry name" value="FliD"/>
</dbReference>
<evidence type="ECO:0000259" key="6">
    <source>
        <dbReference type="Pfam" id="PF02465"/>
    </source>
</evidence>
<dbReference type="GO" id="GO:0009421">
    <property type="term" value="C:bacterial-type flagellum filament cap"/>
    <property type="evidence" value="ECO:0007669"/>
    <property type="project" value="InterPro"/>
</dbReference>
<dbReference type="Proteomes" id="UP001193748">
    <property type="component" value="Unassembled WGS sequence"/>
</dbReference>
<accession>A0AAW3W8B0</accession>
<dbReference type="PANTHER" id="PTHR30288">
    <property type="entry name" value="FLAGELLAR CAP/ASSEMBLY PROTEIN FLID"/>
    <property type="match status" value="1"/>
</dbReference>
<name>A0AAW3W8B0_CLOBE</name>
<comment type="caution">
    <text evidence="8">The sequence shown here is derived from an EMBL/GenBank/DDBJ whole genome shotgun (WGS) entry which is preliminary data.</text>
</comment>
<dbReference type="PANTHER" id="PTHR30288:SF0">
    <property type="entry name" value="FLAGELLAR HOOK-ASSOCIATED PROTEIN 2"/>
    <property type="match status" value="1"/>
</dbReference>
<evidence type="ECO:0000256" key="3">
    <source>
        <dbReference type="ARBA" id="ARBA00023054"/>
    </source>
</evidence>
<dbReference type="RefSeq" id="WP_171781378.1">
    <property type="nucleotide sequence ID" value="NZ_JABAGV010000016.1"/>
</dbReference>
<dbReference type="Pfam" id="PF07195">
    <property type="entry name" value="FliD_C"/>
    <property type="match status" value="1"/>
</dbReference>
<evidence type="ECO:0000256" key="4">
    <source>
        <dbReference type="ARBA" id="ARBA00023143"/>
    </source>
</evidence>
<comment type="function">
    <text evidence="5">Required for morphogenesis and for the elongation of the flagellar filament by facilitating polymerization of the flagellin monomers at the tip of growing filament. Forms a capping structure, which prevents flagellin subunits (transported through the central channel of the flagellum) from leaking out without polymerization at the distal end.</text>
</comment>
<dbReference type="GO" id="GO:0009424">
    <property type="term" value="C:bacterial-type flagellum hook"/>
    <property type="evidence" value="ECO:0007669"/>
    <property type="project" value="UniProtKB-UniRule"/>
</dbReference>
<reference evidence="8" key="1">
    <citation type="submission" date="2020-04" db="EMBL/GenBank/DDBJ databases">
        <authorList>
            <person name="Brown S."/>
        </authorList>
    </citation>
    <scope>NUCLEOTIDE SEQUENCE</scope>
    <source>
        <strain evidence="8">DJ015</strain>
    </source>
</reference>
<dbReference type="GO" id="GO:0007155">
    <property type="term" value="P:cell adhesion"/>
    <property type="evidence" value="ECO:0007669"/>
    <property type="project" value="InterPro"/>
</dbReference>
<evidence type="ECO:0000256" key="2">
    <source>
        <dbReference type="ARBA" id="ARBA00011255"/>
    </source>
</evidence>
<evidence type="ECO:0000313" key="8">
    <source>
        <dbReference type="EMBL" id="MBC2474713.1"/>
    </source>
</evidence>